<reference evidence="1" key="1">
    <citation type="submission" date="2022-03" db="EMBL/GenBank/DDBJ databases">
        <title>Interactions between chemoautotrophic and heterotrophic bacteria.</title>
        <authorList>
            <person name="Santoro A."/>
        </authorList>
    </citation>
    <scope>NUCLEOTIDE SEQUENCE</scope>
    <source>
        <strain evidence="1">Nb-106</strain>
    </source>
</reference>
<comment type="caution">
    <text evidence="1">The sequence shown here is derived from an EMBL/GenBank/DDBJ whole genome shotgun (WGS) entry which is preliminary data.</text>
</comment>
<evidence type="ECO:0000313" key="2">
    <source>
        <dbReference type="Proteomes" id="UP001205486"/>
    </source>
</evidence>
<keyword evidence="2" id="KW-1185">Reference proteome</keyword>
<dbReference type="EMBL" id="JALJZS010000002">
    <property type="protein sequence ID" value="MCP1999646.1"/>
    <property type="molecule type" value="Genomic_DNA"/>
</dbReference>
<evidence type="ECO:0000313" key="1">
    <source>
        <dbReference type="EMBL" id="MCP1999646.1"/>
    </source>
</evidence>
<accession>A0ACC6AK43</accession>
<dbReference type="Proteomes" id="UP001205486">
    <property type="component" value="Unassembled WGS sequence"/>
</dbReference>
<protein>
    <submittedName>
        <fullName evidence="1">Uncharacterized protein</fullName>
    </submittedName>
</protein>
<gene>
    <name evidence="1" type="ORF">J2S34_002094</name>
</gene>
<proteinExistence type="predicted"/>
<sequence>MIQLVGLAGDHDRFGAVGFGFEFGPSRHVGIPFDQGRGWADALNGVRKEVPDDPIDRPVVRVDQKGATRFVDLARITGEMDLPDMREWVALQLLF</sequence>
<name>A0ACC6AK43_NITWI</name>
<organism evidence="1 2">
    <name type="scientific">Nitrobacter winogradskyi</name>
    <name type="common">Nitrobacter agilis</name>
    <dbReference type="NCBI Taxonomy" id="913"/>
    <lineage>
        <taxon>Bacteria</taxon>
        <taxon>Pseudomonadati</taxon>
        <taxon>Pseudomonadota</taxon>
        <taxon>Alphaproteobacteria</taxon>
        <taxon>Hyphomicrobiales</taxon>
        <taxon>Nitrobacteraceae</taxon>
        <taxon>Nitrobacter</taxon>
    </lineage>
</organism>